<accession>A0A9Q3DMG6</accession>
<gene>
    <name evidence="2" type="ORF">O181_045875</name>
</gene>
<sequence>MGHLTKEASPSGNSGAPEFKTPSMKAPSSCDGHKAHKLRGFLPSCHLNFHNYPEKFFSDRKKVLYSNLFLTGRARKCIERYLSNISNEDPSNHLKNWKLFEAQLFTLFGDLNEVRKSE</sequence>
<name>A0A9Q3DMG6_9BASI</name>
<feature type="region of interest" description="Disordered" evidence="1">
    <location>
        <begin position="1"/>
        <end position="33"/>
    </location>
</feature>
<dbReference type="Proteomes" id="UP000765509">
    <property type="component" value="Unassembled WGS sequence"/>
</dbReference>
<evidence type="ECO:0000313" key="3">
    <source>
        <dbReference type="Proteomes" id="UP000765509"/>
    </source>
</evidence>
<dbReference type="AlphaFoldDB" id="A0A9Q3DMG6"/>
<reference evidence="2" key="1">
    <citation type="submission" date="2021-03" db="EMBL/GenBank/DDBJ databases">
        <title>Draft genome sequence of rust myrtle Austropuccinia psidii MF-1, a brazilian biotype.</title>
        <authorList>
            <person name="Quecine M.C."/>
            <person name="Pachon D.M.R."/>
            <person name="Bonatelli M.L."/>
            <person name="Correr F.H."/>
            <person name="Franceschini L.M."/>
            <person name="Leite T.F."/>
            <person name="Margarido G.R.A."/>
            <person name="Almeida C.A."/>
            <person name="Ferrarezi J.A."/>
            <person name="Labate C.A."/>
        </authorList>
    </citation>
    <scope>NUCLEOTIDE SEQUENCE</scope>
    <source>
        <strain evidence="2">MF-1</strain>
    </source>
</reference>
<evidence type="ECO:0000313" key="2">
    <source>
        <dbReference type="EMBL" id="MBW0506160.1"/>
    </source>
</evidence>
<comment type="caution">
    <text evidence="2">The sequence shown here is derived from an EMBL/GenBank/DDBJ whole genome shotgun (WGS) entry which is preliminary data.</text>
</comment>
<dbReference type="EMBL" id="AVOT02018912">
    <property type="protein sequence ID" value="MBW0506160.1"/>
    <property type="molecule type" value="Genomic_DNA"/>
</dbReference>
<keyword evidence="3" id="KW-1185">Reference proteome</keyword>
<proteinExistence type="predicted"/>
<evidence type="ECO:0000256" key="1">
    <source>
        <dbReference type="SAM" id="MobiDB-lite"/>
    </source>
</evidence>
<protein>
    <submittedName>
        <fullName evidence="2">Uncharacterized protein</fullName>
    </submittedName>
</protein>
<organism evidence="2 3">
    <name type="scientific">Austropuccinia psidii MF-1</name>
    <dbReference type="NCBI Taxonomy" id="1389203"/>
    <lineage>
        <taxon>Eukaryota</taxon>
        <taxon>Fungi</taxon>
        <taxon>Dikarya</taxon>
        <taxon>Basidiomycota</taxon>
        <taxon>Pucciniomycotina</taxon>
        <taxon>Pucciniomycetes</taxon>
        <taxon>Pucciniales</taxon>
        <taxon>Sphaerophragmiaceae</taxon>
        <taxon>Austropuccinia</taxon>
    </lineage>
</organism>